<dbReference type="AlphaFoldDB" id="A0A2N3LCQ0"/>
<comment type="cofactor">
    <cofactor evidence="1">
        <name>Mg(2+)</name>
        <dbReference type="ChEBI" id="CHEBI:18420"/>
    </cofactor>
</comment>
<protein>
    <recommendedName>
        <fullName evidence="3">Nudix hydrolase domain-containing protein</fullName>
    </recommendedName>
</protein>
<dbReference type="InterPro" id="IPR020476">
    <property type="entry name" value="Nudix_hydrolase"/>
</dbReference>
<evidence type="ECO:0000313" key="4">
    <source>
        <dbReference type="EMBL" id="PKR82381.1"/>
    </source>
</evidence>
<accession>A0A2N3LCQ0</accession>
<dbReference type="SUPFAM" id="SSF55811">
    <property type="entry name" value="Nudix"/>
    <property type="match status" value="1"/>
</dbReference>
<dbReference type="Gene3D" id="3.90.79.10">
    <property type="entry name" value="Nucleoside Triphosphate Pyrophosphohydrolase"/>
    <property type="match status" value="1"/>
</dbReference>
<dbReference type="PROSITE" id="PS51462">
    <property type="entry name" value="NUDIX"/>
    <property type="match status" value="1"/>
</dbReference>
<evidence type="ECO:0000259" key="3">
    <source>
        <dbReference type="PROSITE" id="PS51462"/>
    </source>
</evidence>
<dbReference type="Proteomes" id="UP000233440">
    <property type="component" value="Unassembled WGS sequence"/>
</dbReference>
<dbReference type="Pfam" id="PF00293">
    <property type="entry name" value="NUDIX"/>
    <property type="match status" value="1"/>
</dbReference>
<dbReference type="GO" id="GO:0016787">
    <property type="term" value="F:hydrolase activity"/>
    <property type="evidence" value="ECO:0007669"/>
    <property type="project" value="UniProtKB-KW"/>
</dbReference>
<dbReference type="OrthoDB" id="161597at2"/>
<keyword evidence="5" id="KW-1185">Reference proteome</keyword>
<evidence type="ECO:0000256" key="1">
    <source>
        <dbReference type="ARBA" id="ARBA00001946"/>
    </source>
</evidence>
<dbReference type="PROSITE" id="PS00893">
    <property type="entry name" value="NUDIX_BOX"/>
    <property type="match status" value="1"/>
</dbReference>
<comment type="caution">
    <text evidence="4">The sequence shown here is derived from an EMBL/GenBank/DDBJ whole genome shotgun (WGS) entry which is preliminary data.</text>
</comment>
<feature type="domain" description="Nudix hydrolase" evidence="3">
    <location>
        <begin position="19"/>
        <end position="151"/>
    </location>
</feature>
<dbReference type="InterPro" id="IPR015797">
    <property type="entry name" value="NUDIX_hydrolase-like_dom_sf"/>
</dbReference>
<name>A0A2N3LCQ0_9BACI</name>
<dbReference type="InterPro" id="IPR000086">
    <property type="entry name" value="NUDIX_hydrolase_dom"/>
</dbReference>
<dbReference type="PANTHER" id="PTHR43046:SF2">
    <property type="entry name" value="8-OXO-DGTP DIPHOSPHATASE-RELATED"/>
    <property type="match status" value="1"/>
</dbReference>
<gene>
    <name evidence="4" type="ORF">CWO92_24790</name>
</gene>
<evidence type="ECO:0000256" key="2">
    <source>
        <dbReference type="ARBA" id="ARBA00022801"/>
    </source>
</evidence>
<dbReference type="EMBL" id="PIQO01000052">
    <property type="protein sequence ID" value="PKR82381.1"/>
    <property type="molecule type" value="Genomic_DNA"/>
</dbReference>
<reference evidence="4 5" key="1">
    <citation type="submission" date="2017-11" db="EMBL/GenBank/DDBJ databases">
        <title>Bacillus camelliae sp. nov., isolated from pu'er tea.</title>
        <authorList>
            <person name="Niu L."/>
        </authorList>
    </citation>
    <scope>NUCLEOTIDE SEQUENCE [LARGE SCALE GENOMIC DNA]</scope>
    <source>
        <strain evidence="4 5">7578-1</strain>
    </source>
</reference>
<keyword evidence="2" id="KW-0378">Hydrolase</keyword>
<sequence length="555" mass="64342">MGMSDYYQDLREKVGSELIFMPSVAAIIRNKAGEILFQHKGNGEKWSLPAGAIELGEAPAEAVVREVWEETGLHVVPKKLVGVFGGKDFRYQYPNGHKVEYNVFLFECVAQGGELNPIDSETAELRYFKAEEMPELALPYPKFLFLQDNHAETYFQRKESGDIYNEAIKNLTNLTHYWPGFEAVSFAFYDKEKVHLYRHPDFKEEVFAWNEQFMADTLILYENYPTAIMNLERYADEEGLFSILAHELFHGYQYLKGEDRFPNEMLGISYPLKEENIELRNQERFHLYQALVATSVEDKRKSLQAFISIREKRASIIEEFIQYETNIETVEGPAWYIELKAYAERSLLPYEAVLEKYSRSLLDKHDSSLNIRKSCYSAGLVLCLLLDELYPDWKHGFFESNHTLYDLLKKHVDYTIQQINEISISNETKTILKMVKNSKDAEFTKFETKKGYHLVLEGNMIAALMDPMNIVKSGNKLLHKNFLKIRVGEKEYLFQQPVVAYKNDNSRGISKIHTILEEEPIEKDSSFILNGVGEFDGSLYTKDGTFFAKLLEIIK</sequence>
<dbReference type="PANTHER" id="PTHR43046">
    <property type="entry name" value="GDP-MANNOSE MANNOSYL HYDROLASE"/>
    <property type="match status" value="1"/>
</dbReference>
<proteinExistence type="predicted"/>
<dbReference type="PRINTS" id="PR00502">
    <property type="entry name" value="NUDIXFAMILY"/>
</dbReference>
<evidence type="ECO:0000313" key="5">
    <source>
        <dbReference type="Proteomes" id="UP000233440"/>
    </source>
</evidence>
<dbReference type="CDD" id="cd04676">
    <property type="entry name" value="NUDIX_Hydrolase"/>
    <property type="match status" value="1"/>
</dbReference>
<dbReference type="InterPro" id="IPR020084">
    <property type="entry name" value="NUDIX_hydrolase_CS"/>
</dbReference>
<organism evidence="4 5">
    <name type="scientific">Heyndrickxia camelliae</name>
    <dbReference type="NCBI Taxonomy" id="1707093"/>
    <lineage>
        <taxon>Bacteria</taxon>
        <taxon>Bacillati</taxon>
        <taxon>Bacillota</taxon>
        <taxon>Bacilli</taxon>
        <taxon>Bacillales</taxon>
        <taxon>Bacillaceae</taxon>
        <taxon>Heyndrickxia</taxon>
    </lineage>
</organism>